<dbReference type="PROSITE" id="PS50878">
    <property type="entry name" value="RT_POL"/>
    <property type="match status" value="1"/>
</dbReference>
<dbReference type="InterPro" id="IPR043502">
    <property type="entry name" value="DNA/RNA_pol_sf"/>
</dbReference>
<evidence type="ECO:0000313" key="3">
    <source>
        <dbReference type="EMBL" id="CAD1822799.1"/>
    </source>
</evidence>
<dbReference type="InterPro" id="IPR036691">
    <property type="entry name" value="Endo/exonu/phosph_ase_sf"/>
</dbReference>
<protein>
    <recommendedName>
        <fullName evidence="2">Reverse transcriptase domain-containing protein</fullName>
    </recommendedName>
</protein>
<accession>A0A6V7NW33</accession>
<dbReference type="AlphaFoldDB" id="A0A6V7NW33"/>
<feature type="compositionally biased region" description="Pro residues" evidence="1">
    <location>
        <begin position="51"/>
        <end position="70"/>
    </location>
</feature>
<dbReference type="SUPFAM" id="SSF56672">
    <property type="entry name" value="DNA/RNA polymerases"/>
    <property type="match status" value="1"/>
</dbReference>
<dbReference type="PANTHER" id="PTHR31635:SF196">
    <property type="entry name" value="REVERSE TRANSCRIPTASE DOMAIN-CONTAINING PROTEIN-RELATED"/>
    <property type="match status" value="1"/>
</dbReference>
<feature type="compositionally biased region" description="Low complexity" evidence="1">
    <location>
        <begin position="113"/>
        <end position="122"/>
    </location>
</feature>
<dbReference type="Pfam" id="PF00078">
    <property type="entry name" value="RVT_1"/>
    <property type="match status" value="1"/>
</dbReference>
<reference evidence="3" key="1">
    <citation type="submission" date="2020-07" db="EMBL/GenBank/DDBJ databases">
        <authorList>
            <person name="Lin J."/>
        </authorList>
    </citation>
    <scope>NUCLEOTIDE SEQUENCE</scope>
</reference>
<feature type="compositionally biased region" description="Low complexity" evidence="1">
    <location>
        <begin position="11"/>
        <end position="30"/>
    </location>
</feature>
<organism evidence="3">
    <name type="scientific">Ananas comosus var. bracteatus</name>
    <name type="common">red pineapple</name>
    <dbReference type="NCBI Taxonomy" id="296719"/>
    <lineage>
        <taxon>Eukaryota</taxon>
        <taxon>Viridiplantae</taxon>
        <taxon>Streptophyta</taxon>
        <taxon>Embryophyta</taxon>
        <taxon>Tracheophyta</taxon>
        <taxon>Spermatophyta</taxon>
        <taxon>Magnoliopsida</taxon>
        <taxon>Liliopsida</taxon>
        <taxon>Poales</taxon>
        <taxon>Bromeliaceae</taxon>
        <taxon>Bromelioideae</taxon>
        <taxon>Ananas</taxon>
    </lineage>
</organism>
<dbReference type="PANTHER" id="PTHR31635">
    <property type="entry name" value="REVERSE TRANSCRIPTASE DOMAIN-CONTAINING PROTEIN-RELATED"/>
    <property type="match status" value="1"/>
</dbReference>
<feature type="region of interest" description="Disordered" evidence="1">
    <location>
        <begin position="113"/>
        <end position="142"/>
    </location>
</feature>
<dbReference type="SUPFAM" id="SSF56219">
    <property type="entry name" value="DNase I-like"/>
    <property type="match status" value="1"/>
</dbReference>
<dbReference type="Gene3D" id="3.60.10.10">
    <property type="entry name" value="Endonuclease/exonuclease/phosphatase"/>
    <property type="match status" value="1"/>
</dbReference>
<feature type="region of interest" description="Disordered" evidence="1">
    <location>
        <begin position="11"/>
        <end position="75"/>
    </location>
</feature>
<dbReference type="CDD" id="cd01650">
    <property type="entry name" value="RT_nLTR_like"/>
    <property type="match status" value="1"/>
</dbReference>
<evidence type="ECO:0000259" key="2">
    <source>
        <dbReference type="PROSITE" id="PS50878"/>
    </source>
</evidence>
<gene>
    <name evidence="3" type="ORF">CB5_LOCUS6010</name>
</gene>
<evidence type="ECO:0000256" key="1">
    <source>
        <dbReference type="SAM" id="MobiDB-lite"/>
    </source>
</evidence>
<proteinExistence type="predicted"/>
<sequence length="683" mass="74687">MCKKFKLVRFAAKSARPPPSSSSSSSSAAADEAVPVGSMNGTSLLLEPSILPHPAPPSSPSKDPAPPPSPSKDTAFPLTQSEIQQILDSCGVRPKDGGTSVGAFSVGPGLAADGGAAQAPAGSHQRHRTCGPPLRNRAYTWSNGRRNPTLERLDRALVSLDWLRLFPSSSLKALPRPRSDHCPLLLTASTFVPHFGLFRFEASWLRCPAFGQMVTDALNYILLPLSLSLVYLRSSGRSVKFYLLGALAEPRYYGNKLTLAFAGLAGWTPLRKDDSSRIWNLLSDYISKLDTMSSAFRTRFIGSKDRSQLGVELYTSRSIHFLSLYGPDSLDLSSLSRPFAMDEDDIFDVFSSFYDGPLNLSDINKSWICPIPKKATVETARDLRPISLIHSVPKIISKVLATRLQLVMDKLVNPFQTAFIKGRHILDNFYSAHILIHQAALLKIDFERAFDQINWDFLLQLLSARGFGTKWIDWIKGLLLSTSSAVLPNGTPGSSFVCKRGLRQGDPLSPLLFILCIDVLFRMIDAATSSGHLPTVGIGEVSIHTLQFADDILIFFDGSQKSAAVIKVILDAFSDSSGLKINFIKSALIPLHLSDDQAADLSFIFGCSTQRFPFSYLGLPLSPKRLLKADYLPIIEKIDARLAGWKGATLSRGGRLILLNSDCGKLGQRICEAAMLWESALTS</sequence>
<feature type="domain" description="Reverse transcriptase" evidence="2">
    <location>
        <begin position="352"/>
        <end position="621"/>
    </location>
</feature>
<name>A0A6V7NW33_ANACO</name>
<dbReference type="InterPro" id="IPR000477">
    <property type="entry name" value="RT_dom"/>
</dbReference>
<dbReference type="EMBL" id="LR862142">
    <property type="protein sequence ID" value="CAD1822799.1"/>
    <property type="molecule type" value="Genomic_DNA"/>
</dbReference>